<dbReference type="InterPro" id="IPR036691">
    <property type="entry name" value="Endo/exonu/phosph_ase_sf"/>
</dbReference>
<reference evidence="1" key="1">
    <citation type="submission" date="2005-04" db="EMBL/GenBank/DDBJ databases">
        <authorList>
            <person name="Town C.D."/>
        </authorList>
    </citation>
    <scope>NUCLEOTIDE SEQUENCE</scope>
</reference>
<evidence type="ECO:0000313" key="1">
    <source>
        <dbReference type="EMBL" id="ABD33242.1"/>
    </source>
</evidence>
<organism evidence="1">
    <name type="scientific">Medicago truncatula</name>
    <name type="common">Barrel medic</name>
    <name type="synonym">Medicago tribuloides</name>
    <dbReference type="NCBI Taxonomy" id="3880"/>
    <lineage>
        <taxon>Eukaryota</taxon>
        <taxon>Viridiplantae</taxon>
        <taxon>Streptophyta</taxon>
        <taxon>Embryophyta</taxon>
        <taxon>Tracheophyta</taxon>
        <taxon>Spermatophyta</taxon>
        <taxon>Magnoliopsida</taxon>
        <taxon>eudicotyledons</taxon>
        <taxon>Gunneridae</taxon>
        <taxon>Pentapetalae</taxon>
        <taxon>rosids</taxon>
        <taxon>fabids</taxon>
        <taxon>Fabales</taxon>
        <taxon>Fabaceae</taxon>
        <taxon>Papilionoideae</taxon>
        <taxon>50 kb inversion clade</taxon>
        <taxon>NPAAA clade</taxon>
        <taxon>Hologalegina</taxon>
        <taxon>IRL clade</taxon>
        <taxon>Trifolieae</taxon>
        <taxon>Medicago</taxon>
    </lineage>
</organism>
<accession>Q2HRN1</accession>
<name>Q2HRN1_MEDTR</name>
<dbReference type="AlphaFoldDB" id="Q2HRN1"/>
<reference evidence="1" key="2">
    <citation type="submission" date="2007-03" db="EMBL/GenBank/DDBJ databases">
        <authorList>
            <consortium name="The International Medicago Genome Annotation Group"/>
        </authorList>
    </citation>
    <scope>NUCLEOTIDE SEQUENCE</scope>
</reference>
<proteinExistence type="predicted"/>
<dbReference type="SUPFAM" id="SSF56219">
    <property type="entry name" value="DNase I-like"/>
    <property type="match status" value="1"/>
</dbReference>
<dbReference type="Gene3D" id="3.60.10.10">
    <property type="entry name" value="Endonuclease/exonuclease/phosphatase"/>
    <property type="match status" value="1"/>
</dbReference>
<dbReference type="PANTHER" id="PTHR33710">
    <property type="entry name" value="BNAC02G09200D PROTEIN"/>
    <property type="match status" value="1"/>
</dbReference>
<protein>
    <submittedName>
        <fullName evidence="1">Hemopexin, related</fullName>
    </submittedName>
</protein>
<sequence length="187" mass="21801">MREEQRSRNTRPRWLINGFRQAVLDSGLLDVQVEGYPFTWFKSLGTPRAMEERLDRALANNSWLNLFPEATVETLVAPASDHYPILLNRTVPHPHLNKRHFRYENAWHLEPGFKDLVTDSWLVYSSNPLIPKLSSCAEDMSAWSKAHCNKLKIDIEDCRRQMKNIRLNSSGDAKFRCFNYGRECSAY</sequence>
<dbReference type="EMBL" id="AC158464">
    <property type="protein sequence ID" value="ABD33242.1"/>
    <property type="molecule type" value="Genomic_DNA"/>
</dbReference>
<dbReference type="PANTHER" id="PTHR33710:SF79">
    <property type="entry name" value="OS06G0205337 PROTEIN"/>
    <property type="match status" value="1"/>
</dbReference>
<gene>
    <name evidence="1" type="ORF">MtrDRAFT_AC158464g26v2</name>
</gene>